<feature type="transmembrane region" description="Helical" evidence="1">
    <location>
        <begin position="115"/>
        <end position="139"/>
    </location>
</feature>
<name>Q6KI74_MYCM1</name>
<evidence type="ECO:0000256" key="1">
    <source>
        <dbReference type="SAM" id="Phobius"/>
    </source>
</evidence>
<accession>Q6KI74</accession>
<dbReference type="EMBL" id="AE017308">
    <property type="protein sequence ID" value="AAT27702.1"/>
    <property type="molecule type" value="Genomic_DNA"/>
</dbReference>
<dbReference type="Proteomes" id="UP000009072">
    <property type="component" value="Chromosome"/>
</dbReference>
<keyword evidence="1" id="KW-0812">Transmembrane</keyword>
<dbReference type="STRING" id="267748.MMOB2160"/>
<evidence type="ECO:0000313" key="2">
    <source>
        <dbReference type="EMBL" id="AAT27702.1"/>
    </source>
</evidence>
<evidence type="ECO:0000313" key="3">
    <source>
        <dbReference type="Proteomes" id="UP000009072"/>
    </source>
</evidence>
<sequence length="160" mass="18668">MKNENFLKSILKVSLVLFGLFFSIFVIISFLNYSWVLGFLIGSGISYLNFWLKISFNKRFFTFLNTKRKAFKWVFIYYNFFFVLQGLIIIGILFINSFANNFIFFQNRNLKIALAPINIFTCIFGLSLIMISTFIINIVSQKKSLKNSSNQLNGRNKNGK</sequence>
<gene>
    <name evidence="2" type="ordered locus">MMOB2160</name>
</gene>
<proteinExistence type="predicted"/>
<reference evidence="2 3" key="1">
    <citation type="journal article" date="2004" name="Genome Res.">
        <title>The complete genome and proteome of Mycoplasma mobile.</title>
        <authorList>
            <person name="Jaffe J.D."/>
            <person name="Stange-Thomann N."/>
            <person name="Smith C."/>
            <person name="DeCaprio D."/>
            <person name="Fisher S."/>
            <person name="Butler J."/>
            <person name="Calvo S."/>
            <person name="Elkins T."/>
            <person name="FitzGerald M.G."/>
            <person name="Hafez N."/>
            <person name="Kodira C.D."/>
            <person name="Major J."/>
            <person name="Wang S."/>
            <person name="Wilkinson J."/>
            <person name="Nicol R."/>
            <person name="Nusbaum C."/>
            <person name="Birren B."/>
            <person name="Berg H.C."/>
            <person name="Church G.M."/>
        </authorList>
    </citation>
    <scope>NUCLEOTIDE SEQUENCE [LARGE SCALE GENOMIC DNA]</scope>
    <source>
        <strain evidence="3">ATCC 43663 / 163K / NCTC 11711</strain>
    </source>
</reference>
<dbReference type="TCDB" id="1.A.77.3.44">
    <property type="family name" value="the mg(2+)/ca(2+) uniporter (mcu) family"/>
</dbReference>
<feature type="transmembrane region" description="Helical" evidence="1">
    <location>
        <begin position="34"/>
        <end position="52"/>
    </location>
</feature>
<feature type="transmembrane region" description="Helical" evidence="1">
    <location>
        <begin position="9"/>
        <end position="28"/>
    </location>
</feature>
<keyword evidence="3" id="KW-1185">Reference proteome</keyword>
<dbReference type="AlphaFoldDB" id="Q6KI74"/>
<protein>
    <submittedName>
        <fullName evidence="2">Uncharacterized protein</fullName>
    </submittedName>
</protein>
<dbReference type="KEGG" id="mmo:MMOB2160"/>
<organism evidence="2 3">
    <name type="scientific">Mycoplasma mobile (strain ATCC 43663 / 163K / NCTC 11711)</name>
    <name type="common">Mesomycoplasma mobile</name>
    <dbReference type="NCBI Taxonomy" id="267748"/>
    <lineage>
        <taxon>Bacteria</taxon>
        <taxon>Bacillati</taxon>
        <taxon>Mycoplasmatota</taxon>
        <taxon>Mycoplasmoidales</taxon>
        <taxon>Metamycoplasmataceae</taxon>
        <taxon>Mesomycoplasma</taxon>
    </lineage>
</organism>
<keyword evidence="1" id="KW-1133">Transmembrane helix</keyword>
<dbReference type="RefSeq" id="WP_011264736.1">
    <property type="nucleotide sequence ID" value="NC_006908.1"/>
</dbReference>
<feature type="transmembrane region" description="Helical" evidence="1">
    <location>
        <begin position="73"/>
        <end position="95"/>
    </location>
</feature>
<keyword evidence="1" id="KW-0472">Membrane</keyword>
<dbReference type="HOGENOM" id="CLU_1650279_0_0_14"/>